<protein>
    <submittedName>
        <fullName evidence="3">Uncharacterized protein</fullName>
    </submittedName>
</protein>
<dbReference type="InterPro" id="IPR011011">
    <property type="entry name" value="Znf_FYVE_PHD"/>
</dbReference>
<organism evidence="3 4">
    <name type="scientific">Mytilus edulis</name>
    <name type="common">Blue mussel</name>
    <dbReference type="NCBI Taxonomy" id="6550"/>
    <lineage>
        <taxon>Eukaryota</taxon>
        <taxon>Metazoa</taxon>
        <taxon>Spiralia</taxon>
        <taxon>Lophotrochozoa</taxon>
        <taxon>Mollusca</taxon>
        <taxon>Bivalvia</taxon>
        <taxon>Autobranchia</taxon>
        <taxon>Pteriomorphia</taxon>
        <taxon>Mytilida</taxon>
        <taxon>Mytiloidea</taxon>
        <taxon>Mytilidae</taxon>
        <taxon>Mytilinae</taxon>
        <taxon>Mytilus</taxon>
    </lineage>
</organism>
<dbReference type="EMBL" id="CAJPWZ010001862">
    <property type="protein sequence ID" value="CAG2225862.1"/>
    <property type="molecule type" value="Genomic_DNA"/>
</dbReference>
<gene>
    <name evidence="3" type="ORF">MEDL_38973</name>
</gene>
<comment type="caution">
    <text evidence="3">The sequence shown here is derived from an EMBL/GenBank/DDBJ whole genome shotgun (WGS) entry which is preliminary data.</text>
</comment>
<dbReference type="SUPFAM" id="SSF57903">
    <property type="entry name" value="FYVE/PHD zinc finger"/>
    <property type="match status" value="2"/>
</dbReference>
<feature type="region of interest" description="Disordered" evidence="2">
    <location>
        <begin position="596"/>
        <end position="617"/>
    </location>
</feature>
<dbReference type="Proteomes" id="UP000683360">
    <property type="component" value="Unassembled WGS sequence"/>
</dbReference>
<dbReference type="OrthoDB" id="6173794at2759"/>
<sequence length="705" mass="80755">MASSITQRAKITDSHKKVTELVIGDYTLNVDKTLKKKLEATKRLQHVEYKFTNGGVVITSDAATFELFRMAAMRYYETLPPNHGVAHIKKTTDSTRLHTVQNTVRVVQPSNKSYTVNIYYTTSRLLVNGKNVSDFIDRDLQNIHNIISSSTSNNTKLNIDDLNAMLREQLTSILNANQMKYEEVNSQNTQDKDSDNIACIKCTRNCRTKSTYCSTGNHWVHYRCQNLTQEDITEVEKGENNTYTCTFCTGDSKKLAFPNTLQIANCNQLNDLLQEEVTLRTDETTMSNKDLCFVCDQQTDNTPWDVCDLCNNMSHTTCMNIENNEHHCNACIGSEIMEDTASVIKTDRLQINQHNLTEPIEVISEENTSTVESETTLKTVISSNSPQPKQCVLKKIVLPERITKASLQTQEELQLKHSELRERELKLRKTEEQLKLREKVVNEYKKERILLETRCQRLEARNCELEQTVKSLRKSIEMSNLSEETSRNEPAHTHVRNSLQTGKPEMNDVFNIMQTRLNNKVLALHEKLTNIVFSKIDKQLDNISLADMNEMEKINPEMYNVERSTPLQSKQDKKETEEITPQLNNIERNTLLQSKQDKTPITSKNATETAPHVGQPVQNNSQRYMQPSNPANKWNLANSLTGQPLVYRGYQKYSLQQPMDQAGVPFNQKQGRSNPQIINNTTTEKIIQPTNAHFLDRPGLKKQNM</sequence>
<dbReference type="AlphaFoldDB" id="A0A8S3SXQ2"/>
<evidence type="ECO:0000256" key="1">
    <source>
        <dbReference type="SAM" id="Coils"/>
    </source>
</evidence>
<reference evidence="3" key="1">
    <citation type="submission" date="2021-03" db="EMBL/GenBank/DDBJ databases">
        <authorList>
            <person name="Bekaert M."/>
        </authorList>
    </citation>
    <scope>NUCLEOTIDE SEQUENCE</scope>
</reference>
<evidence type="ECO:0000256" key="2">
    <source>
        <dbReference type="SAM" id="MobiDB-lite"/>
    </source>
</evidence>
<accession>A0A8S3SXQ2</accession>
<evidence type="ECO:0000313" key="3">
    <source>
        <dbReference type="EMBL" id="CAG2225862.1"/>
    </source>
</evidence>
<feature type="coiled-coil region" evidence="1">
    <location>
        <begin position="427"/>
        <end position="461"/>
    </location>
</feature>
<keyword evidence="1" id="KW-0175">Coiled coil</keyword>
<evidence type="ECO:0000313" key="4">
    <source>
        <dbReference type="Proteomes" id="UP000683360"/>
    </source>
</evidence>
<name>A0A8S3SXQ2_MYTED</name>
<proteinExistence type="predicted"/>
<keyword evidence="4" id="KW-1185">Reference proteome</keyword>
<feature type="compositionally biased region" description="Polar residues" evidence="2">
    <location>
        <begin position="596"/>
        <end position="608"/>
    </location>
</feature>